<gene>
    <name evidence="2" type="ORF">KXQ929_LOCUS36379</name>
</gene>
<dbReference type="Proteomes" id="UP000663868">
    <property type="component" value="Unassembled WGS sequence"/>
</dbReference>
<protein>
    <submittedName>
        <fullName evidence="2">Uncharacterized protein</fullName>
    </submittedName>
</protein>
<keyword evidence="1" id="KW-0812">Transmembrane</keyword>
<accession>A0A819XBR8</accession>
<keyword evidence="1" id="KW-1133">Transmembrane helix</keyword>
<dbReference type="EMBL" id="CAJOBB010005629">
    <property type="protein sequence ID" value="CAF4134968.1"/>
    <property type="molecule type" value="Genomic_DNA"/>
</dbReference>
<dbReference type="AlphaFoldDB" id="A0A819XBR8"/>
<proteinExistence type="predicted"/>
<evidence type="ECO:0000256" key="1">
    <source>
        <dbReference type="SAM" id="Phobius"/>
    </source>
</evidence>
<comment type="caution">
    <text evidence="2">The sequence shown here is derived from an EMBL/GenBank/DDBJ whole genome shotgun (WGS) entry which is preliminary data.</text>
</comment>
<evidence type="ECO:0000313" key="2">
    <source>
        <dbReference type="EMBL" id="CAF4134968.1"/>
    </source>
</evidence>
<reference evidence="2" key="1">
    <citation type="submission" date="2021-02" db="EMBL/GenBank/DDBJ databases">
        <authorList>
            <person name="Nowell W R."/>
        </authorList>
    </citation>
    <scope>NUCLEOTIDE SEQUENCE</scope>
</reference>
<name>A0A819XBR8_9BILA</name>
<feature type="non-terminal residue" evidence="2">
    <location>
        <position position="1"/>
    </location>
</feature>
<organism evidence="2 3">
    <name type="scientific">Adineta steineri</name>
    <dbReference type="NCBI Taxonomy" id="433720"/>
    <lineage>
        <taxon>Eukaryota</taxon>
        <taxon>Metazoa</taxon>
        <taxon>Spiralia</taxon>
        <taxon>Gnathifera</taxon>
        <taxon>Rotifera</taxon>
        <taxon>Eurotatoria</taxon>
        <taxon>Bdelloidea</taxon>
        <taxon>Adinetida</taxon>
        <taxon>Adinetidae</taxon>
        <taxon>Adineta</taxon>
    </lineage>
</organism>
<keyword evidence="1" id="KW-0472">Membrane</keyword>
<feature type="transmembrane region" description="Helical" evidence="1">
    <location>
        <begin position="68"/>
        <end position="89"/>
    </location>
</feature>
<evidence type="ECO:0000313" key="3">
    <source>
        <dbReference type="Proteomes" id="UP000663868"/>
    </source>
</evidence>
<feature type="transmembrane region" description="Helical" evidence="1">
    <location>
        <begin position="37"/>
        <end position="56"/>
    </location>
</feature>
<sequence>MQHKLGSEHIVMMNKPDTSATRPLAQVKDHQLQRCRLILLIMLGICHGSCLTNLYVQIVSYTGYLRTNAIPTVPIAATVYYGFGLLVSYRYSTIGLYV</sequence>